<name>A0A1H2IVP4_9ACTN</name>
<gene>
    <name evidence="2" type="ORF">SAMN04488548_1341488</name>
</gene>
<accession>A0A1H2IVP4</accession>
<sequence length="180" mass="18439">MVDTVTHVVEAVTHLVDAAVRVARYAGRVTVEARSDLRISSTGALGAAVVGLAGAAAVGAACVFTPSGIDAGPGICPFAMMTGLPCPGCGLTRSWVAFMHGDVGAAFRFNVFGPILLVLTIITVILAAATLVRRRRSPLEGWRDVVLGRAGAIGLGAWLTYGVVRIIDAAAGWGAFPIVV</sequence>
<keyword evidence="1" id="KW-1133">Transmembrane helix</keyword>
<organism evidence="2 3">
    <name type="scientific">Gordonia westfalica</name>
    <dbReference type="NCBI Taxonomy" id="158898"/>
    <lineage>
        <taxon>Bacteria</taxon>
        <taxon>Bacillati</taxon>
        <taxon>Actinomycetota</taxon>
        <taxon>Actinomycetes</taxon>
        <taxon>Mycobacteriales</taxon>
        <taxon>Gordoniaceae</taxon>
        <taxon>Gordonia</taxon>
    </lineage>
</organism>
<proteinExistence type="predicted"/>
<dbReference type="InterPro" id="IPR021215">
    <property type="entry name" value="DUF2752"/>
</dbReference>
<reference evidence="2 3" key="1">
    <citation type="submission" date="2016-10" db="EMBL/GenBank/DDBJ databases">
        <authorList>
            <person name="de Groot N.N."/>
        </authorList>
    </citation>
    <scope>NUCLEOTIDE SEQUENCE [LARGE SCALE GENOMIC DNA]</scope>
    <source>
        <strain evidence="2 3">DSM 44215</strain>
    </source>
</reference>
<evidence type="ECO:0000313" key="2">
    <source>
        <dbReference type="EMBL" id="SDU48219.1"/>
    </source>
</evidence>
<evidence type="ECO:0000256" key="1">
    <source>
        <dbReference type="SAM" id="Phobius"/>
    </source>
</evidence>
<dbReference type="AlphaFoldDB" id="A0A1H2IVP4"/>
<dbReference type="EMBL" id="FNLM01000034">
    <property type="protein sequence ID" value="SDU48219.1"/>
    <property type="molecule type" value="Genomic_DNA"/>
</dbReference>
<feature type="transmembrane region" description="Helical" evidence="1">
    <location>
        <begin position="111"/>
        <end position="132"/>
    </location>
</feature>
<dbReference type="Proteomes" id="UP000183180">
    <property type="component" value="Unassembled WGS sequence"/>
</dbReference>
<protein>
    <recommendedName>
        <fullName evidence="4">DUF2752 domain-containing protein</fullName>
    </recommendedName>
</protein>
<evidence type="ECO:0008006" key="4">
    <source>
        <dbReference type="Google" id="ProtNLM"/>
    </source>
</evidence>
<feature type="transmembrane region" description="Helical" evidence="1">
    <location>
        <begin position="44"/>
        <end position="69"/>
    </location>
</feature>
<dbReference type="Pfam" id="PF10825">
    <property type="entry name" value="DUF2752"/>
    <property type="match status" value="1"/>
</dbReference>
<evidence type="ECO:0000313" key="3">
    <source>
        <dbReference type="Proteomes" id="UP000183180"/>
    </source>
</evidence>
<keyword evidence="1" id="KW-0812">Transmembrane</keyword>
<dbReference type="STRING" id="158898.SAMN04488548_1341488"/>
<keyword evidence="1" id="KW-0472">Membrane</keyword>